<organism evidence="2 3">
    <name type="scientific">Laccaria amethystina LaAM-08-1</name>
    <dbReference type="NCBI Taxonomy" id="1095629"/>
    <lineage>
        <taxon>Eukaryota</taxon>
        <taxon>Fungi</taxon>
        <taxon>Dikarya</taxon>
        <taxon>Basidiomycota</taxon>
        <taxon>Agaricomycotina</taxon>
        <taxon>Agaricomycetes</taxon>
        <taxon>Agaricomycetidae</taxon>
        <taxon>Agaricales</taxon>
        <taxon>Agaricineae</taxon>
        <taxon>Hydnangiaceae</taxon>
        <taxon>Laccaria</taxon>
    </lineage>
</organism>
<dbReference type="OrthoDB" id="3024632at2759"/>
<keyword evidence="1" id="KW-0812">Transmembrane</keyword>
<keyword evidence="3" id="KW-1185">Reference proteome</keyword>
<accession>A0A0C9X1S7</accession>
<feature type="transmembrane region" description="Helical" evidence="1">
    <location>
        <begin position="165"/>
        <end position="185"/>
    </location>
</feature>
<proteinExistence type="predicted"/>
<sequence length="409" mass="45674">MSAFGLMDIVKTCVGAASLGWLRTVIGARSENTDAAVGLEVSSGQRGRGEMKVRRSYGEKGRSGLSVDASVFLKSRGKPTALEHKIKWEEIFAFDKLISRGLVEFLNDKPQKAVTLTRIHFGILKLMRVNPFYPPHDSWFQIPVLLLSLVKVGEGFVLYHFADTLGIVTLIPWAYLFLVACIIELREMIVARRLQVLDGEIDIIVGPFPSISQLAESPPRSWVVIGAPRNPRKTIWWKAAWVLGALICPFVTGFTYLSLAQQTNEIVFISAVWLANIPGLIYENMYDTCILSLRLPPFRATSQYAMIPCVRFLVGVSASEPLLFDEETNQPLDSWYVIPAGERRWLVIRQGILSSALSKHSAEVMMDERGTAILSRGNLLISMAHVDEVKSALENSRKARETLTKILKL</sequence>
<evidence type="ECO:0000313" key="3">
    <source>
        <dbReference type="Proteomes" id="UP000054477"/>
    </source>
</evidence>
<evidence type="ECO:0000313" key="2">
    <source>
        <dbReference type="EMBL" id="KIK06055.1"/>
    </source>
</evidence>
<dbReference type="HOGENOM" id="CLU_033572_0_0_1"/>
<reference evidence="2 3" key="1">
    <citation type="submission" date="2014-04" db="EMBL/GenBank/DDBJ databases">
        <authorList>
            <consortium name="DOE Joint Genome Institute"/>
            <person name="Kuo A."/>
            <person name="Kohler A."/>
            <person name="Nagy L.G."/>
            <person name="Floudas D."/>
            <person name="Copeland A."/>
            <person name="Barry K.W."/>
            <person name="Cichocki N."/>
            <person name="Veneault-Fourrey C."/>
            <person name="LaButti K."/>
            <person name="Lindquist E.A."/>
            <person name="Lipzen A."/>
            <person name="Lundell T."/>
            <person name="Morin E."/>
            <person name="Murat C."/>
            <person name="Sun H."/>
            <person name="Tunlid A."/>
            <person name="Henrissat B."/>
            <person name="Grigoriev I.V."/>
            <person name="Hibbett D.S."/>
            <person name="Martin F."/>
            <person name="Nordberg H.P."/>
            <person name="Cantor M.N."/>
            <person name="Hua S.X."/>
        </authorList>
    </citation>
    <scope>NUCLEOTIDE SEQUENCE [LARGE SCALE GENOMIC DNA]</scope>
    <source>
        <strain evidence="2 3">LaAM-08-1</strain>
    </source>
</reference>
<protein>
    <submittedName>
        <fullName evidence="2">Uncharacterized protein</fullName>
    </submittedName>
</protein>
<name>A0A0C9X1S7_9AGAR</name>
<dbReference type="AlphaFoldDB" id="A0A0C9X1S7"/>
<feature type="transmembrane region" description="Helical" evidence="1">
    <location>
        <begin position="239"/>
        <end position="260"/>
    </location>
</feature>
<evidence type="ECO:0000256" key="1">
    <source>
        <dbReference type="SAM" id="Phobius"/>
    </source>
</evidence>
<dbReference type="EMBL" id="KN838555">
    <property type="protein sequence ID" value="KIK06055.1"/>
    <property type="molecule type" value="Genomic_DNA"/>
</dbReference>
<reference evidence="3" key="2">
    <citation type="submission" date="2015-01" db="EMBL/GenBank/DDBJ databases">
        <title>Evolutionary Origins and Diversification of the Mycorrhizal Mutualists.</title>
        <authorList>
            <consortium name="DOE Joint Genome Institute"/>
            <consortium name="Mycorrhizal Genomics Consortium"/>
            <person name="Kohler A."/>
            <person name="Kuo A."/>
            <person name="Nagy L.G."/>
            <person name="Floudas D."/>
            <person name="Copeland A."/>
            <person name="Barry K.W."/>
            <person name="Cichocki N."/>
            <person name="Veneault-Fourrey C."/>
            <person name="LaButti K."/>
            <person name="Lindquist E.A."/>
            <person name="Lipzen A."/>
            <person name="Lundell T."/>
            <person name="Morin E."/>
            <person name="Murat C."/>
            <person name="Riley R."/>
            <person name="Ohm R."/>
            <person name="Sun H."/>
            <person name="Tunlid A."/>
            <person name="Henrissat B."/>
            <person name="Grigoriev I.V."/>
            <person name="Hibbett D.S."/>
            <person name="Martin F."/>
        </authorList>
    </citation>
    <scope>NUCLEOTIDE SEQUENCE [LARGE SCALE GENOMIC DNA]</scope>
    <source>
        <strain evidence="3">LaAM-08-1</strain>
    </source>
</reference>
<keyword evidence="1" id="KW-1133">Transmembrane helix</keyword>
<gene>
    <name evidence="2" type="ORF">K443DRAFT_3367</name>
</gene>
<keyword evidence="1" id="KW-0472">Membrane</keyword>
<dbReference type="Proteomes" id="UP000054477">
    <property type="component" value="Unassembled WGS sequence"/>
</dbReference>